<dbReference type="Gene3D" id="1.25.40.10">
    <property type="entry name" value="Tetratricopeptide repeat domain"/>
    <property type="match status" value="1"/>
</dbReference>
<keyword evidence="2" id="KW-1185">Reference proteome</keyword>
<dbReference type="AlphaFoldDB" id="A0AAF0AL60"/>
<name>A0AAF0AL60_9GAMM</name>
<dbReference type="PANTHER" id="PTHR11102:SF160">
    <property type="entry name" value="ERAD-ASSOCIATED E3 UBIQUITIN-PROTEIN LIGASE COMPONENT HRD3"/>
    <property type="match status" value="1"/>
</dbReference>
<dbReference type="SUPFAM" id="SSF81901">
    <property type="entry name" value="HCP-like"/>
    <property type="match status" value="1"/>
</dbReference>
<proteinExistence type="predicted"/>
<dbReference type="InterPro" id="IPR011990">
    <property type="entry name" value="TPR-like_helical_dom_sf"/>
</dbReference>
<sequence>MSSLLAYADDNSLIIPATQQCSLERIANDPKVALDDCLNFAQLGYADAQFALGEYWYQGQHTPRDYAQALKWFEQASVQGHAIAQLRLGTMFYRGEGVPVNSIQAYIVLKMSAINGSDEALDSADRVAAQMQHNDLEIANQVLAQIFRSYMLELNSEIQTP</sequence>
<dbReference type="EMBL" id="CP114976">
    <property type="protein sequence ID" value="WBE25452.1"/>
    <property type="molecule type" value="Genomic_DNA"/>
</dbReference>
<organism evidence="1 2">
    <name type="scientific">Denitrificimonas caeni</name>
    <dbReference type="NCBI Taxonomy" id="521720"/>
    <lineage>
        <taxon>Bacteria</taxon>
        <taxon>Pseudomonadati</taxon>
        <taxon>Pseudomonadota</taxon>
        <taxon>Gammaproteobacteria</taxon>
        <taxon>Pseudomonadales</taxon>
        <taxon>Pseudomonadaceae</taxon>
        <taxon>Denitrificimonas</taxon>
    </lineage>
</organism>
<protein>
    <submittedName>
        <fullName evidence="1">Tetratricopeptide repeat protein</fullName>
    </submittedName>
</protein>
<dbReference type="PANTHER" id="PTHR11102">
    <property type="entry name" value="SEL-1-LIKE PROTEIN"/>
    <property type="match status" value="1"/>
</dbReference>
<evidence type="ECO:0000313" key="1">
    <source>
        <dbReference type="EMBL" id="WBE25452.1"/>
    </source>
</evidence>
<evidence type="ECO:0000313" key="2">
    <source>
        <dbReference type="Proteomes" id="UP001212189"/>
    </source>
</evidence>
<dbReference type="InterPro" id="IPR050767">
    <property type="entry name" value="Sel1_AlgK"/>
</dbReference>
<dbReference type="Proteomes" id="UP001212189">
    <property type="component" value="Chromosome"/>
</dbReference>
<dbReference type="Pfam" id="PF08238">
    <property type="entry name" value="Sel1"/>
    <property type="match status" value="2"/>
</dbReference>
<dbReference type="RefSeq" id="WP_269818393.1">
    <property type="nucleotide sequence ID" value="NZ_CP114976.1"/>
</dbReference>
<accession>A0AAF0AL60</accession>
<reference evidence="1 2" key="1">
    <citation type="submission" date="2022-12" db="EMBL/GenBank/DDBJ databases">
        <title>Coexistence and Characterization of a Novel Tigecycline Resistance gene tet(X) variant and blaNDM-1 in a Pseudomonas caeni Isolate of Chicken Origin.</title>
        <authorList>
            <person name="Lu X."/>
            <person name="Zhang L."/>
            <person name="Li R."/>
            <person name="Wang Z."/>
        </authorList>
    </citation>
    <scope>NUCLEOTIDE SEQUENCE [LARGE SCALE GENOMIC DNA]</scope>
    <source>
        <strain evidence="1 2">CE14</strain>
    </source>
</reference>
<gene>
    <name evidence="1" type="ORF">O6P33_00980</name>
</gene>
<dbReference type="SMART" id="SM00671">
    <property type="entry name" value="SEL1"/>
    <property type="match status" value="2"/>
</dbReference>
<dbReference type="InterPro" id="IPR006597">
    <property type="entry name" value="Sel1-like"/>
</dbReference>
<dbReference type="KEGG" id="dce:O6P33_00980"/>